<dbReference type="InterPro" id="IPR004358">
    <property type="entry name" value="Sig_transdc_His_kin-like_C"/>
</dbReference>
<dbReference type="InterPro" id="IPR036890">
    <property type="entry name" value="HATPase_C_sf"/>
</dbReference>
<accession>A0ABS9MQ26</accession>
<keyword evidence="11" id="KW-1185">Reference proteome</keyword>
<evidence type="ECO:0000256" key="3">
    <source>
        <dbReference type="ARBA" id="ARBA00022553"/>
    </source>
</evidence>
<dbReference type="InterPro" id="IPR050351">
    <property type="entry name" value="BphY/WalK/GraS-like"/>
</dbReference>
<dbReference type="CDD" id="cd00082">
    <property type="entry name" value="HisKA"/>
    <property type="match status" value="1"/>
</dbReference>
<dbReference type="SUPFAM" id="SSF53850">
    <property type="entry name" value="Periplasmic binding protein-like II"/>
    <property type="match status" value="1"/>
</dbReference>
<name>A0ABS9MQ26_9BURK</name>
<dbReference type="InterPro" id="IPR005467">
    <property type="entry name" value="His_kinase_dom"/>
</dbReference>
<comment type="catalytic activity">
    <reaction evidence="1">
        <text>ATP + protein L-histidine = ADP + protein N-phospho-L-histidine.</text>
        <dbReference type="EC" id="2.7.13.3"/>
    </reaction>
</comment>
<dbReference type="InterPro" id="IPR036097">
    <property type="entry name" value="HisK_dim/P_sf"/>
</dbReference>
<keyword evidence="4" id="KW-0808">Transferase</keyword>
<dbReference type="InterPro" id="IPR003594">
    <property type="entry name" value="HATPase_dom"/>
</dbReference>
<dbReference type="SUPFAM" id="SSF55874">
    <property type="entry name" value="ATPase domain of HSP90 chaperone/DNA topoisomerase II/histidine kinase"/>
    <property type="match status" value="1"/>
</dbReference>
<keyword evidence="7" id="KW-0472">Membrane</keyword>
<dbReference type="Pfam" id="PF12974">
    <property type="entry name" value="Phosphonate-bd"/>
    <property type="match status" value="1"/>
</dbReference>
<protein>
    <recommendedName>
        <fullName evidence="2">histidine kinase</fullName>
        <ecNumber evidence="2">2.7.13.3</ecNumber>
    </recommendedName>
</protein>
<dbReference type="PANTHER" id="PTHR42878">
    <property type="entry name" value="TWO-COMPONENT HISTIDINE KINASE"/>
    <property type="match status" value="1"/>
</dbReference>
<organism evidence="10 11">
    <name type="scientific">Mesosutterella porci</name>
    <dbReference type="NCBI Taxonomy" id="2915351"/>
    <lineage>
        <taxon>Bacteria</taxon>
        <taxon>Pseudomonadati</taxon>
        <taxon>Pseudomonadota</taxon>
        <taxon>Betaproteobacteria</taxon>
        <taxon>Burkholderiales</taxon>
        <taxon>Sutterellaceae</taxon>
        <taxon>Mesosutterella</taxon>
    </lineage>
</organism>
<feature type="coiled-coil region" evidence="6">
    <location>
        <begin position="344"/>
        <end position="371"/>
    </location>
</feature>
<evidence type="ECO:0000256" key="8">
    <source>
        <dbReference type="SAM" id="SignalP"/>
    </source>
</evidence>
<evidence type="ECO:0000313" key="10">
    <source>
        <dbReference type="EMBL" id="MCG5030723.1"/>
    </source>
</evidence>
<feature type="domain" description="Histidine kinase" evidence="9">
    <location>
        <begin position="380"/>
        <end position="594"/>
    </location>
</feature>
<dbReference type="Proteomes" id="UP001297600">
    <property type="component" value="Unassembled WGS sequence"/>
</dbReference>
<dbReference type="RefSeq" id="WP_237978376.1">
    <property type="nucleotide sequence ID" value="NZ_JAKNCT010000004.1"/>
</dbReference>
<keyword evidence="7" id="KW-1133">Transmembrane helix</keyword>
<dbReference type="Gene3D" id="3.30.565.10">
    <property type="entry name" value="Histidine kinase-like ATPase, C-terminal domain"/>
    <property type="match status" value="1"/>
</dbReference>
<sequence length="609" mass="66388">MPIRAFCLAAIALLPFAVRAAEAAWPALPVRPDVTVGIVDYTSPSHNELIIPDTLEALRKNLEPEHVLVKRYSLSELASAIQKSEVDVFLASSGFCRTMVPFGASALATVASIENPDPNQNDGSAFVVRSDSSVRTLMDASGKRLGASSPTAFLGYLVGLGEVARQGGNPDRFFSETRFYGGGLGAGSILEALRRGEVDIGIFRQCWLEDHVRANPADRGLFRVVDPRPDSGRCLRSSNLYPTWTISTAPGIRPDTSKLVASAVLDMPPTRSGLYWSIATDFRQVDELYRTLRRGPYAYLREWSVKRFLAAFWPGIVIALMLVAGLAAHALRTEVLVKRRTAQLQEALRVQKNYQARARAANEKIRTMEKIGIVGELCSIFAHEIRQPLGAIALYAQGLRSLVRRGSASPEQLSLALDRIETQTQRASDIVERVRAYARSRSSRRESFLLNDAVSRAQANFEASSTLHPRISRTDTGRIAFTGDPLEMELVAYNLIKNAAEAVRSQSDAAVEILLSQNATHALLSVSDNGPALSREELELLADPGASFRSSKAEGLGLGLLIVKAIIEKNGGRLSYESSGSRGVTAWVFLPLEKAERGLGNASQDKELT</sequence>
<dbReference type="EMBL" id="JAKNCT010000004">
    <property type="protein sequence ID" value="MCG5030723.1"/>
    <property type="molecule type" value="Genomic_DNA"/>
</dbReference>
<dbReference type="EC" id="2.7.13.3" evidence="2"/>
<evidence type="ECO:0000313" key="11">
    <source>
        <dbReference type="Proteomes" id="UP001297600"/>
    </source>
</evidence>
<dbReference type="SMART" id="SM00388">
    <property type="entry name" value="HisKA"/>
    <property type="match status" value="1"/>
</dbReference>
<keyword evidence="6" id="KW-0175">Coiled coil</keyword>
<dbReference type="InterPro" id="IPR003661">
    <property type="entry name" value="HisK_dim/P_dom"/>
</dbReference>
<feature type="transmembrane region" description="Helical" evidence="7">
    <location>
        <begin position="311"/>
        <end position="331"/>
    </location>
</feature>
<gene>
    <name evidence="10" type="ORF">MAF45_04590</name>
</gene>
<reference evidence="10 11" key="1">
    <citation type="submission" date="2022-02" db="EMBL/GenBank/DDBJ databases">
        <title>Mesosutterella porci, a novel member of the family Sutterellaceae from pig feces.</title>
        <authorList>
            <person name="Wylensek D."/>
            <person name="Clavel T."/>
        </authorList>
    </citation>
    <scope>NUCLEOTIDE SEQUENCE [LARGE SCALE GENOMIC DNA]</scope>
    <source>
        <strain evidence="11">oilRF-744-wt-GAM-9</strain>
    </source>
</reference>
<keyword evidence="3" id="KW-0597">Phosphoprotein</keyword>
<proteinExistence type="predicted"/>
<feature type="signal peptide" evidence="8">
    <location>
        <begin position="1"/>
        <end position="20"/>
    </location>
</feature>
<keyword evidence="5 10" id="KW-0418">Kinase</keyword>
<evidence type="ECO:0000256" key="2">
    <source>
        <dbReference type="ARBA" id="ARBA00012438"/>
    </source>
</evidence>
<dbReference type="PANTHER" id="PTHR42878:SF14">
    <property type="entry name" value="OSMOLARITY TWO-COMPONENT SYSTEM PROTEIN SSK1"/>
    <property type="match status" value="1"/>
</dbReference>
<dbReference type="Gene3D" id="1.10.287.130">
    <property type="match status" value="1"/>
</dbReference>
<keyword evidence="8" id="KW-0732">Signal</keyword>
<keyword evidence="7" id="KW-0812">Transmembrane</keyword>
<dbReference type="SUPFAM" id="SSF47384">
    <property type="entry name" value="Homodimeric domain of signal transducing histidine kinase"/>
    <property type="match status" value="1"/>
</dbReference>
<evidence type="ECO:0000256" key="6">
    <source>
        <dbReference type="SAM" id="Coils"/>
    </source>
</evidence>
<comment type="caution">
    <text evidence="10">The sequence shown here is derived from an EMBL/GenBank/DDBJ whole genome shotgun (WGS) entry which is preliminary data.</text>
</comment>
<dbReference type="GO" id="GO:0016301">
    <property type="term" value="F:kinase activity"/>
    <property type="evidence" value="ECO:0007669"/>
    <property type="project" value="UniProtKB-KW"/>
</dbReference>
<dbReference type="Gene3D" id="3.40.190.10">
    <property type="entry name" value="Periplasmic binding protein-like II"/>
    <property type="match status" value="1"/>
</dbReference>
<dbReference type="Pfam" id="PF02518">
    <property type="entry name" value="HATPase_c"/>
    <property type="match status" value="1"/>
</dbReference>
<dbReference type="Pfam" id="PF00512">
    <property type="entry name" value="HisKA"/>
    <property type="match status" value="1"/>
</dbReference>
<dbReference type="PRINTS" id="PR00344">
    <property type="entry name" value="BCTRLSENSOR"/>
</dbReference>
<evidence type="ECO:0000256" key="7">
    <source>
        <dbReference type="SAM" id="Phobius"/>
    </source>
</evidence>
<evidence type="ECO:0000256" key="5">
    <source>
        <dbReference type="ARBA" id="ARBA00022777"/>
    </source>
</evidence>
<dbReference type="SMART" id="SM00387">
    <property type="entry name" value="HATPase_c"/>
    <property type="match status" value="1"/>
</dbReference>
<dbReference type="PROSITE" id="PS50109">
    <property type="entry name" value="HIS_KIN"/>
    <property type="match status" value="1"/>
</dbReference>
<feature type="chain" id="PRO_5047058837" description="histidine kinase" evidence="8">
    <location>
        <begin position="21"/>
        <end position="609"/>
    </location>
</feature>
<evidence type="ECO:0000256" key="4">
    <source>
        <dbReference type="ARBA" id="ARBA00022679"/>
    </source>
</evidence>
<evidence type="ECO:0000259" key="9">
    <source>
        <dbReference type="PROSITE" id="PS50109"/>
    </source>
</evidence>
<evidence type="ECO:0000256" key="1">
    <source>
        <dbReference type="ARBA" id="ARBA00000085"/>
    </source>
</evidence>